<dbReference type="RefSeq" id="WP_281108917.1">
    <property type="nucleotide sequence ID" value="NZ_JAOPLY010000001.1"/>
</dbReference>
<evidence type="ECO:0000256" key="2">
    <source>
        <dbReference type="ARBA" id="ARBA00022705"/>
    </source>
</evidence>
<proteinExistence type="inferred from homology"/>
<protein>
    <submittedName>
        <fullName evidence="3">Protein rep</fullName>
    </submittedName>
</protein>
<reference evidence="3" key="1">
    <citation type="journal article" date="2023" name="Gut Microbes">
        <title>Characterization of Bifidobacterium kashiwanohense that utilizes both milk- and plant-derived oligosaccharides.</title>
        <authorList>
            <person name="Orihara K."/>
            <person name="Yahagi K."/>
            <person name="Saito Y."/>
            <person name="Watanabe Y."/>
            <person name="Sasai T."/>
            <person name="Hara T."/>
            <person name="Tsukuda N."/>
            <person name="Oki K."/>
            <person name="Fujimoto J."/>
            <person name="Matsuki T."/>
        </authorList>
    </citation>
    <scope>NUCLEOTIDE SEQUENCE</scope>
    <source>
        <strain evidence="3">YIT 13057</strain>
    </source>
</reference>
<comment type="similarity">
    <text evidence="1">Belongs to the Gram-positive plasmids replication protein type 1 family.</text>
</comment>
<dbReference type="AlphaFoldDB" id="A0AAJ1ULJ8"/>
<evidence type="ECO:0000313" key="4">
    <source>
        <dbReference type="Proteomes" id="UP001157379"/>
    </source>
</evidence>
<sequence length="433" mass="49644">MTSEIKTPKPTITKSDFHIPRMAFPELLWQLQRVTWRMSSQQSIRSCSKFVSGNSAYGGMAALRAIPQQDGSYKLQFGGLHRCKSGQCPRCSQILAISRAKQMEQGIKYWLSSNNEKGQNRGIAFMTLTMGHNPTDSAEKLAHAISKARTALTAGGEYRDRERGDRHNFQIAGIISRIEVTWSQRHGYHFHLHMLLMIDRPLTACDLVNLQARFHHRWKKALAKEGIEADIRQSDIRPVDDFDDASQVLLSQYLNKTAPWNVAKEMTMETRKTGHTKRSWNYFELLTALCTDTSTNKQWFPLSKGENVTWDRPDHFIVSNQITGEIVTERYMHGKNQLWRIIHELEAVMKTLRPYRISNKPRTQDSQLDRAWSAFLCNSHGLESNDASTVNQRTGVGEIVGYISPSEWMSNYVNHPENIIRTVHAAARTRKDE</sequence>
<dbReference type="GO" id="GO:0006260">
    <property type="term" value="P:DNA replication"/>
    <property type="evidence" value="ECO:0007669"/>
    <property type="project" value="UniProtKB-KW"/>
</dbReference>
<dbReference type="GO" id="GO:0003677">
    <property type="term" value="F:DNA binding"/>
    <property type="evidence" value="ECO:0007669"/>
    <property type="project" value="InterPro"/>
</dbReference>
<keyword evidence="2" id="KW-0235">DNA replication</keyword>
<dbReference type="InterPro" id="IPR000989">
    <property type="entry name" value="Rep"/>
</dbReference>
<organism evidence="3 4">
    <name type="scientific">Bifidobacterium catenulatum subsp. kashiwanohense</name>
    <dbReference type="NCBI Taxonomy" id="630129"/>
    <lineage>
        <taxon>Bacteria</taxon>
        <taxon>Bacillati</taxon>
        <taxon>Actinomycetota</taxon>
        <taxon>Actinomycetes</taxon>
        <taxon>Bifidobacteriales</taxon>
        <taxon>Bifidobacteriaceae</taxon>
        <taxon>Bifidobacterium</taxon>
    </lineage>
</organism>
<name>A0AAJ1ULJ8_9BIFI</name>
<gene>
    <name evidence="3" type="ORF">OB936_00440</name>
</gene>
<evidence type="ECO:0000256" key="1">
    <source>
        <dbReference type="ARBA" id="ARBA00008909"/>
    </source>
</evidence>
<dbReference type="Proteomes" id="UP001157379">
    <property type="component" value="Unassembled WGS sequence"/>
</dbReference>
<accession>A0AAJ1ULJ8</accession>
<dbReference type="EMBL" id="JAOPMD010000001">
    <property type="protein sequence ID" value="MDH7898704.1"/>
    <property type="molecule type" value="Genomic_DNA"/>
</dbReference>
<reference evidence="3" key="2">
    <citation type="submission" date="2023-04" db="EMBL/GenBank/DDBJ databases">
        <authorList>
            <person name="Orihara K."/>
        </authorList>
    </citation>
    <scope>NUCLEOTIDE SEQUENCE</scope>
    <source>
        <strain evidence="3">YIT 13057</strain>
    </source>
</reference>
<dbReference type="Pfam" id="PF01446">
    <property type="entry name" value="Rep_1"/>
    <property type="match status" value="1"/>
</dbReference>
<evidence type="ECO:0000313" key="3">
    <source>
        <dbReference type="EMBL" id="MDH7898704.1"/>
    </source>
</evidence>
<comment type="caution">
    <text evidence="3">The sequence shown here is derived from an EMBL/GenBank/DDBJ whole genome shotgun (WGS) entry which is preliminary data.</text>
</comment>